<feature type="compositionally biased region" description="Pro residues" evidence="1">
    <location>
        <begin position="90"/>
        <end position="101"/>
    </location>
</feature>
<evidence type="ECO:0000313" key="3">
    <source>
        <dbReference type="Proteomes" id="UP001219518"/>
    </source>
</evidence>
<feature type="region of interest" description="Disordered" evidence="1">
    <location>
        <begin position="1"/>
        <end position="29"/>
    </location>
</feature>
<keyword evidence="2" id="KW-0378">Hydrolase</keyword>
<feature type="region of interest" description="Disordered" evidence="1">
    <location>
        <begin position="64"/>
        <end position="107"/>
    </location>
</feature>
<protein>
    <submittedName>
        <fullName evidence="2">Ubiquitin carboxyl-terminal hydrolase 28</fullName>
    </submittedName>
</protein>
<organism evidence="2 3">
    <name type="scientific">Frankliniella fusca</name>
    <dbReference type="NCBI Taxonomy" id="407009"/>
    <lineage>
        <taxon>Eukaryota</taxon>
        <taxon>Metazoa</taxon>
        <taxon>Ecdysozoa</taxon>
        <taxon>Arthropoda</taxon>
        <taxon>Hexapoda</taxon>
        <taxon>Insecta</taxon>
        <taxon>Pterygota</taxon>
        <taxon>Neoptera</taxon>
        <taxon>Paraneoptera</taxon>
        <taxon>Thysanoptera</taxon>
        <taxon>Terebrantia</taxon>
        <taxon>Thripoidea</taxon>
        <taxon>Thripidae</taxon>
        <taxon>Frankliniella</taxon>
    </lineage>
</organism>
<dbReference type="AlphaFoldDB" id="A0AAE1HTU1"/>
<comment type="caution">
    <text evidence="2">The sequence shown here is derived from an EMBL/GenBank/DDBJ whole genome shotgun (WGS) entry which is preliminary data.</text>
</comment>
<gene>
    <name evidence="2" type="ORF">KUF71_002795</name>
</gene>
<dbReference type="EMBL" id="JAHWGI010001284">
    <property type="protein sequence ID" value="KAK3927248.1"/>
    <property type="molecule type" value="Genomic_DNA"/>
</dbReference>
<dbReference type="Proteomes" id="UP001219518">
    <property type="component" value="Unassembled WGS sequence"/>
</dbReference>
<reference evidence="2" key="2">
    <citation type="journal article" date="2023" name="BMC Genomics">
        <title>Pest status, molecular evolution, and epigenetic factors derived from the genome assembly of Frankliniella fusca, a thysanopteran phytovirus vector.</title>
        <authorList>
            <person name="Catto M.A."/>
            <person name="Labadie P.E."/>
            <person name="Jacobson A.L."/>
            <person name="Kennedy G.G."/>
            <person name="Srinivasan R."/>
            <person name="Hunt B.G."/>
        </authorList>
    </citation>
    <scope>NUCLEOTIDE SEQUENCE</scope>
    <source>
        <strain evidence="2">PL_HMW_Pooled</strain>
    </source>
</reference>
<reference evidence="2" key="1">
    <citation type="submission" date="2021-07" db="EMBL/GenBank/DDBJ databases">
        <authorList>
            <person name="Catto M.A."/>
            <person name="Jacobson A."/>
            <person name="Kennedy G."/>
            <person name="Labadie P."/>
            <person name="Hunt B.G."/>
            <person name="Srinivasan R."/>
        </authorList>
    </citation>
    <scope>NUCLEOTIDE SEQUENCE</scope>
    <source>
        <strain evidence="2">PL_HMW_Pooled</strain>
        <tissue evidence="2">Head</tissue>
    </source>
</reference>
<keyword evidence="3" id="KW-1185">Reference proteome</keyword>
<name>A0AAE1HTU1_9NEOP</name>
<dbReference type="GO" id="GO:0016787">
    <property type="term" value="F:hydrolase activity"/>
    <property type="evidence" value="ECO:0007669"/>
    <property type="project" value="UniProtKB-KW"/>
</dbReference>
<accession>A0AAE1HTU1</accession>
<evidence type="ECO:0000256" key="1">
    <source>
        <dbReference type="SAM" id="MobiDB-lite"/>
    </source>
</evidence>
<proteinExistence type="predicted"/>
<evidence type="ECO:0000313" key="2">
    <source>
        <dbReference type="EMBL" id="KAK3927248.1"/>
    </source>
</evidence>
<sequence>MLGASSDVKREHPRPSWWVPSREGSATDINLPLKKQKFQAKKPSRYTPGAGLVPAEAPMSSLTTFPGIPTVSQPSLPLPLPGGAAGPTARPQPAPGAPNPGEPNCTTALRSHTDLLITLDKIKK</sequence>